<sequence>MNKITTIGTPIHGLIGLVLFALFFSSNLSAQETYTTIRKNVNPLAFNLNHDLSSTQDSLLLENKFLFKRVRFISDKAEKVFDFKPAVKSAKVPLDELPLGKYTVMFYQADKIIVFQIERILPFDPLRGIESEVVALNEPEFLTDDVNEVTLNDSELLSDEFDGVDLEYDTTNLNIATNGKDLEYEAEEMYYKKSYNLSDADRDHVQTRAEYRRNNLRPNGKPYDD</sequence>
<accession>A0ABY7RVU3</accession>
<protein>
    <recommendedName>
        <fullName evidence="3">DUF4138 domain-containing protein</fullName>
    </recommendedName>
</protein>
<gene>
    <name evidence="1" type="ORF">MUN68_012155</name>
</gene>
<dbReference type="RefSeq" id="WP_249995809.1">
    <property type="nucleotide sequence ID" value="NZ_CP116221.1"/>
</dbReference>
<proteinExistence type="predicted"/>
<reference evidence="1 2" key="1">
    <citation type="submission" date="2023-01" db="EMBL/GenBank/DDBJ databases">
        <title>Psychroserpens ponticola sp. nov., isolated from seawater.</title>
        <authorList>
            <person name="Kristyanto S."/>
            <person name="Jung J."/>
            <person name="Kim J.M."/>
            <person name="Jeon C.O."/>
        </authorList>
    </citation>
    <scope>NUCLEOTIDE SEQUENCE [LARGE SCALE GENOMIC DNA]</scope>
    <source>
        <strain evidence="1 2">MSW6</strain>
    </source>
</reference>
<name>A0ABY7RVU3_9FLAO</name>
<evidence type="ECO:0008006" key="3">
    <source>
        <dbReference type="Google" id="ProtNLM"/>
    </source>
</evidence>
<organism evidence="1 2">
    <name type="scientific">Psychroserpens ponticola</name>
    <dbReference type="NCBI Taxonomy" id="2932268"/>
    <lineage>
        <taxon>Bacteria</taxon>
        <taxon>Pseudomonadati</taxon>
        <taxon>Bacteroidota</taxon>
        <taxon>Flavobacteriia</taxon>
        <taxon>Flavobacteriales</taxon>
        <taxon>Flavobacteriaceae</taxon>
        <taxon>Psychroserpens</taxon>
    </lineage>
</organism>
<evidence type="ECO:0000313" key="2">
    <source>
        <dbReference type="Proteomes" id="UP001202717"/>
    </source>
</evidence>
<evidence type="ECO:0000313" key="1">
    <source>
        <dbReference type="EMBL" id="WCO00816.1"/>
    </source>
</evidence>
<keyword evidence="2" id="KW-1185">Reference proteome</keyword>
<dbReference type="Proteomes" id="UP001202717">
    <property type="component" value="Chromosome"/>
</dbReference>
<dbReference type="EMBL" id="CP116221">
    <property type="protein sequence ID" value="WCO00816.1"/>
    <property type="molecule type" value="Genomic_DNA"/>
</dbReference>